<evidence type="ECO:0000313" key="3">
    <source>
        <dbReference type="Proteomes" id="UP000294749"/>
    </source>
</evidence>
<keyword evidence="1" id="KW-0472">Membrane</keyword>
<name>A0A4R7JVN0_9FLAO</name>
<gene>
    <name evidence="2" type="ORF">CLV90_3155</name>
</gene>
<dbReference type="Proteomes" id="UP000294749">
    <property type="component" value="Unassembled WGS sequence"/>
</dbReference>
<evidence type="ECO:0000256" key="1">
    <source>
        <dbReference type="SAM" id="Phobius"/>
    </source>
</evidence>
<reference evidence="2 3" key="1">
    <citation type="submission" date="2019-03" db="EMBL/GenBank/DDBJ databases">
        <title>Genomic Encyclopedia of Archaeal and Bacterial Type Strains, Phase II (KMG-II): from individual species to whole genera.</title>
        <authorList>
            <person name="Goeker M."/>
        </authorList>
    </citation>
    <scope>NUCLEOTIDE SEQUENCE [LARGE SCALE GENOMIC DNA]</scope>
    <source>
        <strain evidence="2 3">DSM 25233</strain>
    </source>
</reference>
<accession>A0A4R7JVN0</accession>
<feature type="transmembrane region" description="Helical" evidence="1">
    <location>
        <begin position="9"/>
        <end position="28"/>
    </location>
</feature>
<feature type="transmembrane region" description="Helical" evidence="1">
    <location>
        <begin position="98"/>
        <end position="120"/>
    </location>
</feature>
<feature type="transmembrane region" description="Helical" evidence="1">
    <location>
        <begin position="48"/>
        <end position="71"/>
    </location>
</feature>
<dbReference type="RefSeq" id="WP_133688412.1">
    <property type="nucleotide sequence ID" value="NZ_SOAY01000013.1"/>
</dbReference>
<sequence length="166" mass="18837">MGHTKLFKTLIDILFYVLCLGLFVLLFLGPKGLNSIAQENKFVQEWDVISWLILVMSTVAYVLLIIGVKYLKNVASIMTNSISFGPSVQINLRKSGKFLIFSSLLNFLTFALIFVKQIVLDISTEITFDNNLLLQIFITIVGLYFIIQSDILKMTFNLKSENDLTI</sequence>
<keyword evidence="1" id="KW-0812">Transmembrane</keyword>
<keyword evidence="3" id="KW-1185">Reference proteome</keyword>
<dbReference type="AlphaFoldDB" id="A0A4R7JVN0"/>
<organism evidence="2 3">
    <name type="scientific">Maribacter spongiicola</name>
    <dbReference type="NCBI Taxonomy" id="1206753"/>
    <lineage>
        <taxon>Bacteria</taxon>
        <taxon>Pseudomonadati</taxon>
        <taxon>Bacteroidota</taxon>
        <taxon>Flavobacteriia</taxon>
        <taxon>Flavobacteriales</taxon>
        <taxon>Flavobacteriaceae</taxon>
        <taxon>Maribacter</taxon>
    </lineage>
</organism>
<feature type="transmembrane region" description="Helical" evidence="1">
    <location>
        <begin position="132"/>
        <end position="152"/>
    </location>
</feature>
<evidence type="ECO:0008006" key="4">
    <source>
        <dbReference type="Google" id="ProtNLM"/>
    </source>
</evidence>
<protein>
    <recommendedName>
        <fullName evidence="4">DUF2975 family protein</fullName>
    </recommendedName>
</protein>
<evidence type="ECO:0000313" key="2">
    <source>
        <dbReference type="EMBL" id="TDT41924.1"/>
    </source>
</evidence>
<comment type="caution">
    <text evidence="2">The sequence shown here is derived from an EMBL/GenBank/DDBJ whole genome shotgun (WGS) entry which is preliminary data.</text>
</comment>
<proteinExistence type="predicted"/>
<keyword evidence="1" id="KW-1133">Transmembrane helix</keyword>
<dbReference type="EMBL" id="SOAY01000013">
    <property type="protein sequence ID" value="TDT41924.1"/>
    <property type="molecule type" value="Genomic_DNA"/>
</dbReference>